<dbReference type="InterPro" id="IPR018691">
    <property type="entry name" value="DUF2188"/>
</dbReference>
<name>A0A2P7ALY4_9HYPH</name>
<dbReference type="Proteomes" id="UP000241158">
    <property type="component" value="Unassembled WGS sequence"/>
</dbReference>
<evidence type="ECO:0000313" key="3">
    <source>
        <dbReference type="Proteomes" id="UP000241158"/>
    </source>
</evidence>
<dbReference type="Pfam" id="PF09954">
    <property type="entry name" value="DUF2188"/>
    <property type="match status" value="1"/>
</dbReference>
<evidence type="ECO:0008006" key="4">
    <source>
        <dbReference type="Google" id="ProtNLM"/>
    </source>
</evidence>
<feature type="compositionally biased region" description="Basic and acidic residues" evidence="1">
    <location>
        <begin position="64"/>
        <end position="82"/>
    </location>
</feature>
<reference evidence="3" key="1">
    <citation type="submission" date="2017-11" db="EMBL/GenBank/DDBJ databases">
        <authorList>
            <person name="Kuznetsova I."/>
            <person name="Sazanova A."/>
            <person name="Chirak E."/>
            <person name="Safronova V."/>
            <person name="Willems A."/>
        </authorList>
    </citation>
    <scope>NUCLEOTIDE SEQUENCE [LARGE SCALE GENOMIC DNA]</scope>
    <source>
        <strain evidence="3">PEPV15</strain>
    </source>
</reference>
<comment type="caution">
    <text evidence="2">The sequence shown here is derived from an EMBL/GenBank/DDBJ whole genome shotgun (WGS) entry which is preliminary data.</text>
</comment>
<dbReference type="AlphaFoldDB" id="A0A2P7ALY4"/>
<evidence type="ECO:0000256" key="1">
    <source>
        <dbReference type="SAM" id="MobiDB-lite"/>
    </source>
</evidence>
<accession>A0A2P7ALY4</accession>
<keyword evidence="3" id="KW-1185">Reference proteome</keyword>
<protein>
    <recommendedName>
        <fullName evidence="4">DUF2188 domain-containing protein</fullName>
    </recommendedName>
</protein>
<dbReference type="RefSeq" id="WP_106719203.1">
    <property type="nucleotide sequence ID" value="NZ_JACHXT010000002.1"/>
</dbReference>
<dbReference type="OrthoDB" id="7596641at2"/>
<dbReference type="EMBL" id="PGGN01000006">
    <property type="protein sequence ID" value="PSH55197.1"/>
    <property type="molecule type" value="Genomic_DNA"/>
</dbReference>
<gene>
    <name evidence="2" type="ORF">CU100_24335</name>
</gene>
<organism evidence="2 3">
    <name type="scientific">Phyllobacterium endophyticum</name>
    <dbReference type="NCBI Taxonomy" id="1149773"/>
    <lineage>
        <taxon>Bacteria</taxon>
        <taxon>Pseudomonadati</taxon>
        <taxon>Pseudomonadota</taxon>
        <taxon>Alphaproteobacteria</taxon>
        <taxon>Hyphomicrobiales</taxon>
        <taxon>Phyllobacteriaceae</taxon>
        <taxon>Phyllobacterium</taxon>
    </lineage>
</organism>
<feature type="region of interest" description="Disordered" evidence="1">
    <location>
        <begin position="43"/>
        <end position="82"/>
    </location>
</feature>
<proteinExistence type="predicted"/>
<evidence type="ECO:0000313" key="2">
    <source>
        <dbReference type="EMBL" id="PSH55197.1"/>
    </source>
</evidence>
<sequence>MHLTYHVHVHDGGWAYRLGDVWSETYPTHDAALRAARDAAKRQQIGGEDAQISYETADGTWHQESVRGSDRPEVDVEDDAKT</sequence>